<dbReference type="AlphaFoldDB" id="E5Y721"/>
<dbReference type="InterPro" id="IPR013785">
    <property type="entry name" value="Aldolase_TIM"/>
</dbReference>
<dbReference type="InterPro" id="IPR051353">
    <property type="entry name" value="Tobamovirus_resist_UPF0261"/>
</dbReference>
<protein>
    <recommendedName>
        <fullName evidence="1">TIM-barrel domain-containing protein</fullName>
    </recommendedName>
</protein>
<dbReference type="Proteomes" id="UP000006034">
    <property type="component" value="Unassembled WGS sequence"/>
</dbReference>
<name>E5Y721_BILW3</name>
<dbReference type="OrthoDB" id="9805644at2"/>
<comment type="caution">
    <text evidence="2">The sequence shown here is derived from an EMBL/GenBank/DDBJ whole genome shotgun (WGS) entry which is preliminary data.</text>
</comment>
<dbReference type="RefSeq" id="WP_005027752.1">
    <property type="nucleotide sequence ID" value="NZ_KE150238.1"/>
</dbReference>
<proteinExistence type="predicted"/>
<dbReference type="InterPro" id="IPR015813">
    <property type="entry name" value="Pyrv/PenolPyrv_kinase-like_dom"/>
</dbReference>
<organism evidence="2 3">
    <name type="scientific">Bilophila wadsworthia (strain 3_1_6)</name>
    <dbReference type="NCBI Taxonomy" id="563192"/>
    <lineage>
        <taxon>Bacteria</taxon>
        <taxon>Pseudomonadati</taxon>
        <taxon>Thermodesulfobacteriota</taxon>
        <taxon>Desulfovibrionia</taxon>
        <taxon>Desulfovibrionales</taxon>
        <taxon>Desulfovibrionaceae</taxon>
        <taxon>Bilophila</taxon>
    </lineage>
</organism>
<dbReference type="GO" id="GO:0003824">
    <property type="term" value="F:catalytic activity"/>
    <property type="evidence" value="ECO:0007669"/>
    <property type="project" value="InterPro"/>
</dbReference>
<dbReference type="eggNOG" id="COG5564">
    <property type="taxonomic scope" value="Bacteria"/>
</dbReference>
<gene>
    <name evidence="2" type="ORF">HMPREF0179_01985</name>
</gene>
<dbReference type="STRING" id="563192.HMPREF0179_01985"/>
<reference evidence="2 3" key="1">
    <citation type="submission" date="2010-10" db="EMBL/GenBank/DDBJ databases">
        <authorList>
            <consortium name="The Broad Institute Genome Sequencing Platform"/>
            <person name="Ward D."/>
            <person name="Earl A."/>
            <person name="Feldgarden M."/>
            <person name="Young S.K."/>
            <person name="Gargeya S."/>
            <person name="Zeng Q."/>
            <person name="Alvarado L."/>
            <person name="Berlin A."/>
            <person name="Bochicchio J."/>
            <person name="Chapman S.B."/>
            <person name="Chen Z."/>
            <person name="Freedman E."/>
            <person name="Gellesch M."/>
            <person name="Goldberg J."/>
            <person name="Griggs A."/>
            <person name="Gujja S."/>
            <person name="Heilman E."/>
            <person name="Heiman D."/>
            <person name="Howarth C."/>
            <person name="Mehta T."/>
            <person name="Neiman D."/>
            <person name="Pearson M."/>
            <person name="Roberts A."/>
            <person name="Saif S."/>
            <person name="Shea T."/>
            <person name="Shenoy N."/>
            <person name="Sisk P."/>
            <person name="Stolte C."/>
            <person name="Sykes S."/>
            <person name="White J."/>
            <person name="Yandava C."/>
            <person name="Allen-Vercoe E."/>
            <person name="Sibley C."/>
            <person name="Ambrose C.E."/>
            <person name="Strauss J."/>
            <person name="Daigneault M."/>
            <person name="Haas B."/>
            <person name="Nusbaum C."/>
            <person name="Birren B."/>
        </authorList>
    </citation>
    <scope>NUCLEOTIDE SEQUENCE [LARGE SCALE GENOMIC DNA]</scope>
    <source>
        <strain evidence="2 3">3_1_6</strain>
    </source>
</reference>
<dbReference type="HOGENOM" id="CLU_058589_0_0_7"/>
<reference evidence="2 3" key="2">
    <citation type="submission" date="2013-04" db="EMBL/GenBank/DDBJ databases">
        <title>The Genome Sequence of Bilophila wadsworthia 3_1_6.</title>
        <authorList>
            <consortium name="The Broad Institute Genomics Platform"/>
            <person name="Earl A."/>
            <person name="Ward D."/>
            <person name="Feldgarden M."/>
            <person name="Gevers D."/>
            <person name="Sibley C."/>
            <person name="Strauss J."/>
            <person name="Allen-Vercoe E."/>
            <person name="Walker B."/>
            <person name="Young S."/>
            <person name="Zeng Q."/>
            <person name="Gargeya S."/>
            <person name="Fitzgerald M."/>
            <person name="Haas B."/>
            <person name="Abouelleil A."/>
            <person name="Allen A.W."/>
            <person name="Alvarado L."/>
            <person name="Arachchi H.M."/>
            <person name="Berlin A.M."/>
            <person name="Chapman S.B."/>
            <person name="Gainer-Dewar J."/>
            <person name="Goldberg J."/>
            <person name="Griggs A."/>
            <person name="Gujja S."/>
            <person name="Hansen M."/>
            <person name="Howarth C."/>
            <person name="Imamovic A."/>
            <person name="Ireland A."/>
            <person name="Larimer J."/>
            <person name="McCowan C."/>
            <person name="Murphy C."/>
            <person name="Pearson M."/>
            <person name="Poon T.W."/>
            <person name="Priest M."/>
            <person name="Roberts A."/>
            <person name="Saif S."/>
            <person name="Shea T."/>
            <person name="Sisk P."/>
            <person name="Sykes S."/>
            <person name="Wortman J."/>
            <person name="Nusbaum C."/>
            <person name="Birren B."/>
        </authorList>
    </citation>
    <scope>NUCLEOTIDE SEQUENCE [LARGE SCALE GENOMIC DNA]</scope>
    <source>
        <strain evidence="2 3">3_1_6</strain>
    </source>
</reference>
<dbReference type="PANTHER" id="PTHR31862">
    <property type="entry name" value="UPF0261 DOMAIN PROTEIN (AFU_ORTHOLOGUE AFUA_1G10120)"/>
    <property type="match status" value="1"/>
</dbReference>
<dbReference type="Pfam" id="PF09370">
    <property type="entry name" value="PEP_hydrolase"/>
    <property type="match status" value="1"/>
</dbReference>
<dbReference type="SUPFAM" id="SSF51621">
    <property type="entry name" value="Phosphoenolpyruvate/pyruvate domain"/>
    <property type="match status" value="1"/>
</dbReference>
<evidence type="ECO:0000259" key="1">
    <source>
        <dbReference type="Pfam" id="PF09370"/>
    </source>
</evidence>
<dbReference type="Gene3D" id="3.20.20.70">
    <property type="entry name" value="Aldolase class I"/>
    <property type="match status" value="1"/>
</dbReference>
<dbReference type="GeneID" id="78087645"/>
<accession>E5Y721</accession>
<dbReference type="InterPro" id="IPR009215">
    <property type="entry name" value="TIM-br_IGPS-like"/>
</dbReference>
<keyword evidence="3" id="KW-1185">Reference proteome</keyword>
<sequence length="244" mass="26367">MLPKKEVQTLVQAAKAERRTLFGSPLLPGEICPSSVDWLVACYGSRDNSGNFDWLSSYLPYADANGIVLKAFDDALTSCPVPILAGICAADPFREHGQLIESIKNKGFKGVCNLPSMALMDGSLRTIVEEQGLGFEREAQLMAIARDKGLYTLALVASPQEADIMLAVGVDALLLHPGIAFEESPTLQIDNYLVEIVSLSNRISSDYPLFACSVAPRHLERLAHSLPNLSGFYAIRSLENAGAV</sequence>
<dbReference type="EMBL" id="ADCP02000001">
    <property type="protein sequence ID" value="EFV44212.1"/>
    <property type="molecule type" value="Genomic_DNA"/>
</dbReference>
<feature type="domain" description="TIM-barrel" evidence="1">
    <location>
        <begin position="55"/>
        <end position="204"/>
    </location>
</feature>
<dbReference type="PANTHER" id="PTHR31862:SF1">
    <property type="entry name" value="UPF0261 DOMAIN PROTEIN (AFU_ORTHOLOGUE AFUA_1G10120)"/>
    <property type="match status" value="1"/>
</dbReference>
<evidence type="ECO:0000313" key="3">
    <source>
        <dbReference type="Proteomes" id="UP000006034"/>
    </source>
</evidence>
<evidence type="ECO:0000313" key="2">
    <source>
        <dbReference type="EMBL" id="EFV44212.1"/>
    </source>
</evidence>